<evidence type="ECO:0000313" key="6">
    <source>
        <dbReference type="Proteomes" id="UP000052982"/>
    </source>
</evidence>
<gene>
    <name evidence="5" type="ORF">AQJ64_39970</name>
</gene>
<dbReference type="STRING" id="1943.AQJ64_39970"/>
<dbReference type="PROSITE" id="PS00455">
    <property type="entry name" value="AMP_BINDING"/>
    <property type="match status" value="1"/>
</dbReference>
<feature type="region of interest" description="Disordered" evidence="3">
    <location>
        <begin position="31"/>
        <end position="53"/>
    </location>
</feature>
<keyword evidence="2" id="KW-0597">Phosphoprotein</keyword>
<evidence type="ECO:0000259" key="4">
    <source>
        <dbReference type="PROSITE" id="PS50075"/>
    </source>
</evidence>
<dbReference type="GO" id="GO:0017000">
    <property type="term" value="P:antibiotic biosynthetic process"/>
    <property type="evidence" value="ECO:0007669"/>
    <property type="project" value="UniProtKB-ARBA"/>
</dbReference>
<evidence type="ECO:0000256" key="2">
    <source>
        <dbReference type="ARBA" id="ARBA00022553"/>
    </source>
</evidence>
<evidence type="ECO:0000313" key="5">
    <source>
        <dbReference type="EMBL" id="KUN76070.1"/>
    </source>
</evidence>
<dbReference type="GO" id="GO:0031177">
    <property type="term" value="F:phosphopantetheine binding"/>
    <property type="evidence" value="ECO:0007669"/>
    <property type="project" value="InterPro"/>
</dbReference>
<dbReference type="SMART" id="SM00823">
    <property type="entry name" value="PKS_PP"/>
    <property type="match status" value="1"/>
</dbReference>
<dbReference type="PANTHER" id="PTHR45527">
    <property type="entry name" value="NONRIBOSOMAL PEPTIDE SYNTHETASE"/>
    <property type="match status" value="1"/>
</dbReference>
<dbReference type="Gene3D" id="3.30.559.30">
    <property type="entry name" value="Nonribosomal peptide synthetase, condensation domain"/>
    <property type="match status" value="1"/>
</dbReference>
<dbReference type="Proteomes" id="UP000052982">
    <property type="component" value="Unassembled WGS sequence"/>
</dbReference>
<dbReference type="RefSeq" id="WP_055632877.1">
    <property type="nucleotide sequence ID" value="NZ_KQ948784.1"/>
</dbReference>
<dbReference type="GO" id="GO:0043041">
    <property type="term" value="P:amino acid activation for nonribosomal peptide biosynthetic process"/>
    <property type="evidence" value="ECO:0007669"/>
    <property type="project" value="TreeGrafter"/>
</dbReference>
<dbReference type="Gene3D" id="1.10.1200.10">
    <property type="entry name" value="ACP-like"/>
    <property type="match status" value="1"/>
</dbReference>
<evidence type="ECO:0000256" key="1">
    <source>
        <dbReference type="ARBA" id="ARBA00022450"/>
    </source>
</evidence>
<dbReference type="AlphaFoldDB" id="A0A101SKU7"/>
<proteinExistence type="predicted"/>
<dbReference type="InterPro" id="IPR036736">
    <property type="entry name" value="ACP-like_sf"/>
</dbReference>
<keyword evidence="6" id="KW-1185">Reference proteome</keyword>
<dbReference type="Pfam" id="PF13193">
    <property type="entry name" value="AMP-binding_C"/>
    <property type="match status" value="1"/>
</dbReference>
<dbReference type="InterPro" id="IPR042099">
    <property type="entry name" value="ANL_N_sf"/>
</dbReference>
<dbReference type="PROSITE" id="PS50075">
    <property type="entry name" value="CARRIER"/>
    <property type="match status" value="1"/>
</dbReference>
<dbReference type="SUPFAM" id="SSF56801">
    <property type="entry name" value="Acetyl-CoA synthetase-like"/>
    <property type="match status" value="1"/>
</dbReference>
<comment type="caution">
    <text evidence="5">The sequence shown here is derived from an EMBL/GenBank/DDBJ whole genome shotgun (WGS) entry which is preliminary data.</text>
</comment>
<dbReference type="PANTHER" id="PTHR45527:SF1">
    <property type="entry name" value="FATTY ACID SYNTHASE"/>
    <property type="match status" value="1"/>
</dbReference>
<dbReference type="OrthoDB" id="2472181at2"/>
<dbReference type="Pfam" id="PF00550">
    <property type="entry name" value="PP-binding"/>
    <property type="match status" value="1"/>
</dbReference>
<dbReference type="InterPro" id="IPR020806">
    <property type="entry name" value="PKS_PP-bd"/>
</dbReference>
<evidence type="ECO:0000256" key="3">
    <source>
        <dbReference type="SAM" id="MobiDB-lite"/>
    </source>
</evidence>
<organism evidence="5 6">
    <name type="scientific">Streptomyces griseoruber</name>
    <dbReference type="NCBI Taxonomy" id="1943"/>
    <lineage>
        <taxon>Bacteria</taxon>
        <taxon>Bacillati</taxon>
        <taxon>Actinomycetota</taxon>
        <taxon>Actinomycetes</taxon>
        <taxon>Kitasatosporales</taxon>
        <taxon>Streptomycetaceae</taxon>
        <taxon>Streptomyces</taxon>
    </lineage>
</organism>
<sequence length="915" mass="96227">MNVAPPTIAAPGAPAPQTSEAARAALLDRLRGAPPAGTWPADRGVPQPPPGPRRPTLAFEIPADLADGLAAVAREQGVPGVLATLAAGLHALLYRVASPWENAGIEEIVVGAGRDGAWAPLRQSLDPDTAFSDLASRAAAELRDAVGGEFALGEQSGIAAEDFCRAAVLIGGGELPLDLVFAFDTENGRHGELAYDGLRYAPDTAERIVAGYLELLRAAISDVKTPIGLLPLVPSPARNPAAEADGMSGASEWDVTAHELFDRAAARYPEAQALRWDGGAMTYAELKAAADRCARRIGTARAVALSGPRCPELIVALLAILKSGAGYVPLDAAYPRDRLDHMLSDSRAEVLIGPAGIDGALTVPEGVRVIGLHDLLVDAPSLPVDPRSAPRPPATTADLCYVIYTSGSTGLPKGVGMPHRPLASLLDWQFRHSQAGPGWNTLQFAAFSFDVAFQEMFATWGTGGTLVLITDEIRRDPDRLADWLTAQRVHRLFLPFVALQQLAEAAAHSGRYPAALREVVTAGEQLHVSPAVREFFRRTGASLENQYGPSETHVVTAERLSADPADWPELPAIGGPIDRAVVEILDERLQPLPDGVPGEICVSGVPLADGYLGRPDLTAERFAVRHPAVGPTGPVSPGDSAGVRPARDAAEPIRVRTYRTGDFGTRLPDGRIHCLGRRDGQVKIRGFRVELGEVEAQILAQEGLAEAVVVVREGASDKQIIAYYLLAEGCDVPPRTLRDDLARILPGHMVPFACVAVTALPLTPSGKVDRRTLAGRPLPEDIDAAYEAVLEERGTAEAAGAADAVPAVPDAADGATADGTASASPFAELLVEIWADALARDAIGVHADLFALGAESATALEVASQLTEIFRVTVPARVLFDRPTAAGQAAWFAARDAAGDGRLADIARLLLASEA</sequence>
<dbReference type="SUPFAM" id="SSF47336">
    <property type="entry name" value="ACP-like"/>
    <property type="match status" value="1"/>
</dbReference>
<dbReference type="InterPro" id="IPR009081">
    <property type="entry name" value="PP-bd_ACP"/>
</dbReference>
<feature type="domain" description="Carrier" evidence="4">
    <location>
        <begin position="821"/>
        <end position="896"/>
    </location>
</feature>
<dbReference type="Pfam" id="PF00501">
    <property type="entry name" value="AMP-binding"/>
    <property type="match status" value="1"/>
</dbReference>
<name>A0A101SKU7_9ACTN</name>
<keyword evidence="1" id="KW-0596">Phosphopantetheine</keyword>
<reference evidence="5 6" key="1">
    <citation type="submission" date="2015-10" db="EMBL/GenBank/DDBJ databases">
        <title>Draft genome sequence of Streptomyces griseoruber DSM 40281, type strain for the species Streptomyces griseoruber.</title>
        <authorList>
            <person name="Ruckert C."/>
            <person name="Winkler A."/>
            <person name="Kalinowski J."/>
            <person name="Kampfer P."/>
            <person name="Glaeser S."/>
        </authorList>
    </citation>
    <scope>NUCLEOTIDE SEQUENCE [LARGE SCALE GENOMIC DNA]</scope>
    <source>
        <strain evidence="5 6">DSM 40281</strain>
    </source>
</reference>
<dbReference type="SUPFAM" id="SSF52777">
    <property type="entry name" value="CoA-dependent acyltransferases"/>
    <property type="match status" value="1"/>
</dbReference>
<dbReference type="InterPro" id="IPR000873">
    <property type="entry name" value="AMP-dep_synth/lig_dom"/>
</dbReference>
<dbReference type="Gene3D" id="3.40.50.12780">
    <property type="entry name" value="N-terminal domain of ligase-like"/>
    <property type="match status" value="1"/>
</dbReference>
<dbReference type="InterPro" id="IPR010071">
    <property type="entry name" value="AA_adenyl_dom"/>
</dbReference>
<accession>A0A101SKU7</accession>
<dbReference type="EMBL" id="LMWW01000070">
    <property type="protein sequence ID" value="KUN76070.1"/>
    <property type="molecule type" value="Genomic_DNA"/>
</dbReference>
<dbReference type="InterPro" id="IPR020845">
    <property type="entry name" value="AMP-binding_CS"/>
</dbReference>
<dbReference type="InterPro" id="IPR045851">
    <property type="entry name" value="AMP-bd_C_sf"/>
</dbReference>
<dbReference type="Gene3D" id="3.30.300.30">
    <property type="match status" value="1"/>
</dbReference>
<protein>
    <recommendedName>
        <fullName evidence="4">Carrier domain-containing protein</fullName>
    </recommendedName>
</protein>
<dbReference type="NCBIfam" id="TIGR01733">
    <property type="entry name" value="AA-adenyl-dom"/>
    <property type="match status" value="1"/>
</dbReference>
<dbReference type="GO" id="GO:0005737">
    <property type="term" value="C:cytoplasm"/>
    <property type="evidence" value="ECO:0007669"/>
    <property type="project" value="TreeGrafter"/>
</dbReference>
<dbReference type="InterPro" id="IPR025110">
    <property type="entry name" value="AMP-bd_C"/>
</dbReference>
<dbReference type="GO" id="GO:0044550">
    <property type="term" value="P:secondary metabolite biosynthetic process"/>
    <property type="evidence" value="ECO:0007669"/>
    <property type="project" value="TreeGrafter"/>
</dbReference>